<gene>
    <name evidence="7" type="primary">grxC</name>
    <name evidence="7" type="ORF">ACFOHJ_14140</name>
</gene>
<dbReference type="EMBL" id="JBHRTK010000012">
    <property type="protein sequence ID" value="MFC3207362.1"/>
    <property type="molecule type" value="Genomic_DNA"/>
</dbReference>
<keyword evidence="5" id="KW-0676">Redox-active center</keyword>
<dbReference type="InterPro" id="IPR002109">
    <property type="entry name" value="Glutaredoxin"/>
</dbReference>
<keyword evidence="8" id="KW-1185">Reference proteome</keyword>
<organism evidence="7 8">
    <name type="scientific">Aquamicrobium soli</name>
    <dbReference type="NCBI Taxonomy" id="1811518"/>
    <lineage>
        <taxon>Bacteria</taxon>
        <taxon>Pseudomonadati</taxon>
        <taxon>Pseudomonadota</taxon>
        <taxon>Alphaproteobacteria</taxon>
        <taxon>Hyphomicrobiales</taxon>
        <taxon>Phyllobacteriaceae</taxon>
        <taxon>Aquamicrobium</taxon>
    </lineage>
</organism>
<dbReference type="RefSeq" id="WP_378221481.1">
    <property type="nucleotide sequence ID" value="NZ_JBHRTK010000012.1"/>
</dbReference>
<name>A0ABV7KDJ4_9HYPH</name>
<evidence type="ECO:0000256" key="2">
    <source>
        <dbReference type="ARBA" id="ARBA00007787"/>
    </source>
</evidence>
<dbReference type="Pfam" id="PF00462">
    <property type="entry name" value="Glutaredoxin"/>
    <property type="match status" value="1"/>
</dbReference>
<dbReference type="PANTHER" id="PTHR45694:SF18">
    <property type="entry name" value="GLUTAREDOXIN-1-RELATED"/>
    <property type="match status" value="1"/>
</dbReference>
<comment type="function">
    <text evidence="1 5">Has a glutathione-disulfide oxidoreductase activity in the presence of NADPH and glutathione reductase. Reduces low molecular weight disulfides and proteins.</text>
</comment>
<comment type="caution">
    <text evidence="7">The sequence shown here is derived from an EMBL/GenBank/DDBJ whole genome shotgun (WGS) entry which is preliminary data.</text>
</comment>
<evidence type="ECO:0000256" key="3">
    <source>
        <dbReference type="ARBA" id="ARBA00022448"/>
    </source>
</evidence>
<evidence type="ECO:0000259" key="6">
    <source>
        <dbReference type="Pfam" id="PF00462"/>
    </source>
</evidence>
<sequence length="99" mass="10758">MADVTIYTRMACGYCAAAKRLLDRKGVAYTEHDASFSPELRQEMIARANGRATFPQIFIGDIHVGGCDDLHELEAQGRLDALLTDEATGQGQDTAKQGL</sequence>
<feature type="domain" description="Glutaredoxin" evidence="6">
    <location>
        <begin position="4"/>
        <end position="64"/>
    </location>
</feature>
<evidence type="ECO:0000313" key="8">
    <source>
        <dbReference type="Proteomes" id="UP001595583"/>
    </source>
</evidence>
<dbReference type="InterPro" id="IPR036249">
    <property type="entry name" value="Thioredoxin-like_sf"/>
</dbReference>
<keyword evidence="3 5" id="KW-0813">Transport</keyword>
<dbReference type="InterPro" id="IPR011900">
    <property type="entry name" value="GRX_bact"/>
</dbReference>
<dbReference type="NCBIfam" id="TIGR02181">
    <property type="entry name" value="GRX_bact"/>
    <property type="match status" value="1"/>
</dbReference>
<dbReference type="PROSITE" id="PS51354">
    <property type="entry name" value="GLUTAREDOXIN_2"/>
    <property type="match status" value="1"/>
</dbReference>
<reference evidence="8" key="1">
    <citation type="journal article" date="2019" name="Int. J. Syst. Evol. Microbiol.">
        <title>The Global Catalogue of Microorganisms (GCM) 10K type strain sequencing project: providing services to taxonomists for standard genome sequencing and annotation.</title>
        <authorList>
            <consortium name="The Broad Institute Genomics Platform"/>
            <consortium name="The Broad Institute Genome Sequencing Center for Infectious Disease"/>
            <person name="Wu L."/>
            <person name="Ma J."/>
        </authorList>
    </citation>
    <scope>NUCLEOTIDE SEQUENCE [LARGE SCALE GENOMIC DNA]</scope>
    <source>
        <strain evidence="8">KCTC 52165</strain>
    </source>
</reference>
<evidence type="ECO:0000313" key="7">
    <source>
        <dbReference type="EMBL" id="MFC3207362.1"/>
    </source>
</evidence>
<dbReference type="CDD" id="cd03418">
    <property type="entry name" value="GRX_GRXb_1_3_like"/>
    <property type="match status" value="1"/>
</dbReference>
<dbReference type="SUPFAM" id="SSF52833">
    <property type="entry name" value="Thioredoxin-like"/>
    <property type="match status" value="1"/>
</dbReference>
<keyword evidence="4 5" id="KW-0249">Electron transport</keyword>
<evidence type="ECO:0000256" key="1">
    <source>
        <dbReference type="ARBA" id="ARBA00002549"/>
    </source>
</evidence>
<dbReference type="Proteomes" id="UP001595583">
    <property type="component" value="Unassembled WGS sequence"/>
</dbReference>
<dbReference type="InterPro" id="IPR014025">
    <property type="entry name" value="Glutaredoxin_subgr"/>
</dbReference>
<evidence type="ECO:0000256" key="5">
    <source>
        <dbReference type="RuleBase" id="RU364065"/>
    </source>
</evidence>
<keyword evidence="5" id="KW-0963">Cytoplasm</keyword>
<proteinExistence type="inferred from homology"/>
<comment type="similarity">
    <text evidence="2 5">Belongs to the glutaredoxin family.</text>
</comment>
<dbReference type="PRINTS" id="PR00160">
    <property type="entry name" value="GLUTAREDOXIN"/>
</dbReference>
<accession>A0ABV7KDJ4</accession>
<evidence type="ECO:0000256" key="4">
    <source>
        <dbReference type="ARBA" id="ARBA00022982"/>
    </source>
</evidence>
<protein>
    <recommendedName>
        <fullName evidence="5">Glutaredoxin</fullName>
    </recommendedName>
</protein>
<dbReference type="Gene3D" id="3.40.30.10">
    <property type="entry name" value="Glutaredoxin"/>
    <property type="match status" value="1"/>
</dbReference>
<dbReference type="PANTHER" id="PTHR45694">
    <property type="entry name" value="GLUTAREDOXIN 2"/>
    <property type="match status" value="1"/>
</dbReference>